<organism evidence="1 2">
    <name type="scientific">Loxia leucoptera</name>
    <name type="common">White-winged crossbill</name>
    <dbReference type="NCBI Taxonomy" id="96539"/>
    <lineage>
        <taxon>Eukaryota</taxon>
        <taxon>Metazoa</taxon>
        <taxon>Chordata</taxon>
        <taxon>Craniata</taxon>
        <taxon>Vertebrata</taxon>
        <taxon>Euteleostomi</taxon>
        <taxon>Archelosauria</taxon>
        <taxon>Archosauria</taxon>
        <taxon>Dinosauria</taxon>
        <taxon>Saurischia</taxon>
        <taxon>Theropoda</taxon>
        <taxon>Coelurosauria</taxon>
        <taxon>Aves</taxon>
        <taxon>Neognathae</taxon>
        <taxon>Neoaves</taxon>
        <taxon>Telluraves</taxon>
        <taxon>Australaves</taxon>
        <taxon>Passeriformes</taxon>
        <taxon>Passeroidea</taxon>
        <taxon>Fringillidae</taxon>
        <taxon>Carduelinae</taxon>
        <taxon>Loxia</taxon>
    </lineage>
</organism>
<proteinExistence type="predicted"/>
<sequence length="88" mass="10131">AQNLLGIINWVRPYLGFTTCPGFVNLIRKLTPEAKPALELVEWVITNRQVYRICPKICVTEFVFIVDLHPTGIIGQWDTQWSDPLHIL</sequence>
<reference evidence="1 2" key="1">
    <citation type="submission" date="2019-09" db="EMBL/GenBank/DDBJ databases">
        <title>Bird 10,000 Genomes (B10K) Project - Family phase.</title>
        <authorList>
            <person name="Zhang G."/>
        </authorList>
    </citation>
    <scope>NUCLEOTIDE SEQUENCE [LARGE SCALE GENOMIC DNA]</scope>
    <source>
        <strain evidence="1">B10K-DU-001-19</strain>
        <tissue evidence="1">Muscle</tissue>
    </source>
</reference>
<gene>
    <name evidence="1" type="primary">Ervk19_0</name>
    <name evidence="1" type="ORF">LOXLEU_R15412</name>
</gene>
<keyword evidence="2" id="KW-1185">Reference proteome</keyword>
<dbReference type="EMBL" id="VWZM01006977">
    <property type="protein sequence ID" value="NXH00663.1"/>
    <property type="molecule type" value="Genomic_DNA"/>
</dbReference>
<protein>
    <submittedName>
        <fullName evidence="1">POK19 protein</fullName>
    </submittedName>
</protein>
<accession>A0A7K9GGS4</accession>
<name>A0A7K9GGS4_LOXLE</name>
<feature type="non-terminal residue" evidence="1">
    <location>
        <position position="1"/>
    </location>
</feature>
<dbReference type="AlphaFoldDB" id="A0A7K9GGS4"/>
<evidence type="ECO:0000313" key="2">
    <source>
        <dbReference type="Proteomes" id="UP000573793"/>
    </source>
</evidence>
<comment type="caution">
    <text evidence="1">The sequence shown here is derived from an EMBL/GenBank/DDBJ whole genome shotgun (WGS) entry which is preliminary data.</text>
</comment>
<dbReference type="Proteomes" id="UP000573793">
    <property type="component" value="Unassembled WGS sequence"/>
</dbReference>
<evidence type="ECO:0000313" key="1">
    <source>
        <dbReference type="EMBL" id="NXH00663.1"/>
    </source>
</evidence>
<feature type="non-terminal residue" evidence="1">
    <location>
        <position position="88"/>
    </location>
</feature>